<keyword evidence="3" id="KW-1185">Reference proteome</keyword>
<evidence type="ECO:0000313" key="3">
    <source>
        <dbReference type="Proteomes" id="UP000193920"/>
    </source>
</evidence>
<proteinExistence type="predicted"/>
<evidence type="ECO:0000256" key="1">
    <source>
        <dbReference type="SAM" id="MobiDB-lite"/>
    </source>
</evidence>
<comment type="caution">
    <text evidence="2">The sequence shown here is derived from an EMBL/GenBank/DDBJ whole genome shotgun (WGS) entry which is preliminary data.</text>
</comment>
<feature type="region of interest" description="Disordered" evidence="1">
    <location>
        <begin position="77"/>
        <end position="103"/>
    </location>
</feature>
<sequence length="143" mass="17124">MYLNHNTKYKDSNIKQNSQSNDYMDIDLAYKTNGDSRGRGSSTHQELHNHENRKYCHICNMDYPDTKDCNYNLLNKKRNSNQFKNNKNDQNTKHKNKRFRKYKQVSNIEKDKKSGDELTFDELRAMYDNELNILERTDDSQSK</sequence>
<dbReference type="Proteomes" id="UP000193920">
    <property type="component" value="Unassembled WGS sequence"/>
</dbReference>
<accession>A0A1Y2BH75</accession>
<dbReference type="AlphaFoldDB" id="A0A1Y2BH75"/>
<gene>
    <name evidence="2" type="ORF">LY90DRAFT_511981</name>
</gene>
<evidence type="ECO:0000313" key="2">
    <source>
        <dbReference type="EMBL" id="ORY33940.1"/>
    </source>
</evidence>
<organism evidence="2 3">
    <name type="scientific">Neocallimastix californiae</name>
    <dbReference type="NCBI Taxonomy" id="1754190"/>
    <lineage>
        <taxon>Eukaryota</taxon>
        <taxon>Fungi</taxon>
        <taxon>Fungi incertae sedis</taxon>
        <taxon>Chytridiomycota</taxon>
        <taxon>Chytridiomycota incertae sedis</taxon>
        <taxon>Neocallimastigomycetes</taxon>
        <taxon>Neocallimastigales</taxon>
        <taxon>Neocallimastigaceae</taxon>
        <taxon>Neocallimastix</taxon>
    </lineage>
</organism>
<protein>
    <submittedName>
        <fullName evidence="2">Uncharacterized protein</fullName>
    </submittedName>
</protein>
<feature type="compositionally biased region" description="Basic residues" evidence="1">
    <location>
        <begin position="93"/>
        <end position="103"/>
    </location>
</feature>
<name>A0A1Y2BH75_9FUNG</name>
<feature type="region of interest" description="Disordered" evidence="1">
    <location>
        <begin position="1"/>
        <end position="20"/>
    </location>
</feature>
<reference evidence="2 3" key="1">
    <citation type="submission" date="2016-08" db="EMBL/GenBank/DDBJ databases">
        <title>A Parts List for Fungal Cellulosomes Revealed by Comparative Genomics.</title>
        <authorList>
            <consortium name="DOE Joint Genome Institute"/>
            <person name="Haitjema C.H."/>
            <person name="Gilmore S.P."/>
            <person name="Henske J.K."/>
            <person name="Solomon K.V."/>
            <person name="De Groot R."/>
            <person name="Kuo A."/>
            <person name="Mondo S.J."/>
            <person name="Salamov A.A."/>
            <person name="Labutti K."/>
            <person name="Zhao Z."/>
            <person name="Chiniquy J."/>
            <person name="Barry K."/>
            <person name="Brewer H.M."/>
            <person name="Purvine S.O."/>
            <person name="Wright A.T."/>
            <person name="Boxma B."/>
            <person name="Van Alen T."/>
            <person name="Hackstein J.H."/>
            <person name="Baker S.E."/>
            <person name="Grigoriev I.V."/>
            <person name="O'Malley M.A."/>
        </authorList>
    </citation>
    <scope>NUCLEOTIDE SEQUENCE [LARGE SCALE GENOMIC DNA]</scope>
    <source>
        <strain evidence="2 3">G1</strain>
    </source>
</reference>
<dbReference type="EMBL" id="MCOG01000158">
    <property type="protein sequence ID" value="ORY33940.1"/>
    <property type="molecule type" value="Genomic_DNA"/>
</dbReference>